<dbReference type="SUPFAM" id="SSF54695">
    <property type="entry name" value="POZ domain"/>
    <property type="match status" value="1"/>
</dbReference>
<dbReference type="PROSITE" id="PS50097">
    <property type="entry name" value="BTB"/>
    <property type="match status" value="1"/>
</dbReference>
<protein>
    <recommendedName>
        <fullName evidence="1">BTB domain-containing protein</fullName>
    </recommendedName>
</protein>
<dbReference type="Pfam" id="PF00651">
    <property type="entry name" value="BTB"/>
    <property type="match status" value="1"/>
</dbReference>
<dbReference type="InParanoid" id="A0A0C3KM57"/>
<evidence type="ECO:0000313" key="2">
    <source>
        <dbReference type="EMBL" id="KIO10697.1"/>
    </source>
</evidence>
<dbReference type="SMART" id="SM00225">
    <property type="entry name" value="BTB"/>
    <property type="match status" value="1"/>
</dbReference>
<reference evidence="3" key="2">
    <citation type="submission" date="2015-01" db="EMBL/GenBank/DDBJ databases">
        <title>Evolutionary Origins and Diversification of the Mycorrhizal Mutualists.</title>
        <authorList>
            <consortium name="DOE Joint Genome Institute"/>
            <consortium name="Mycorrhizal Genomics Consortium"/>
            <person name="Kohler A."/>
            <person name="Kuo A."/>
            <person name="Nagy L.G."/>
            <person name="Floudas D."/>
            <person name="Copeland A."/>
            <person name="Barry K.W."/>
            <person name="Cichocki N."/>
            <person name="Veneault-Fourrey C."/>
            <person name="LaButti K."/>
            <person name="Lindquist E.A."/>
            <person name="Lipzen A."/>
            <person name="Lundell T."/>
            <person name="Morin E."/>
            <person name="Murat C."/>
            <person name="Riley R."/>
            <person name="Ohm R."/>
            <person name="Sun H."/>
            <person name="Tunlid A."/>
            <person name="Henrissat B."/>
            <person name="Grigoriev I.V."/>
            <person name="Hibbett D.S."/>
            <person name="Martin F."/>
        </authorList>
    </citation>
    <scope>NUCLEOTIDE SEQUENCE [LARGE SCALE GENOMIC DNA]</scope>
    <source>
        <strain evidence="3">Marx 270</strain>
    </source>
</reference>
<dbReference type="CDD" id="cd18186">
    <property type="entry name" value="BTB_POZ_ZBTB_KLHL-like"/>
    <property type="match status" value="1"/>
</dbReference>
<sequence length="190" mass="21564">MKSELSTSTAKPPFDRVDADVILLSSDNVEFWVFKVILSLSSPNFENMFWLGSSQKSHSETSLPTFEVSESSTTLDTLLRLIYPTTTPTLHSYDDAKDFLRAVAKYNISDDALPRAKELIAAQYLEEHFLSIYALSCRYGWKDLAQRAAMESLRLDVLDRNVPYVEEMEEMTAATYRRLLSYHRACAAAA</sequence>
<reference evidence="2 3" key="1">
    <citation type="submission" date="2014-04" db="EMBL/GenBank/DDBJ databases">
        <authorList>
            <consortium name="DOE Joint Genome Institute"/>
            <person name="Kuo A."/>
            <person name="Kohler A."/>
            <person name="Costa M.D."/>
            <person name="Nagy L.G."/>
            <person name="Floudas D."/>
            <person name="Copeland A."/>
            <person name="Barry K.W."/>
            <person name="Cichocki N."/>
            <person name="Veneault-Fourrey C."/>
            <person name="LaButti K."/>
            <person name="Lindquist E.A."/>
            <person name="Lipzen A."/>
            <person name="Lundell T."/>
            <person name="Morin E."/>
            <person name="Murat C."/>
            <person name="Sun H."/>
            <person name="Tunlid A."/>
            <person name="Henrissat B."/>
            <person name="Grigoriev I.V."/>
            <person name="Hibbett D.S."/>
            <person name="Martin F."/>
            <person name="Nordberg H.P."/>
            <person name="Cantor M.N."/>
            <person name="Hua S.X."/>
        </authorList>
    </citation>
    <scope>NUCLEOTIDE SEQUENCE [LARGE SCALE GENOMIC DNA]</scope>
    <source>
        <strain evidence="2 3">Marx 270</strain>
    </source>
</reference>
<dbReference type="AlphaFoldDB" id="A0A0C3KM57"/>
<proteinExistence type="predicted"/>
<dbReference type="InterPro" id="IPR000210">
    <property type="entry name" value="BTB/POZ_dom"/>
</dbReference>
<dbReference type="HOGENOM" id="CLU_052397_3_0_1"/>
<feature type="domain" description="BTB" evidence="1">
    <location>
        <begin position="19"/>
        <end position="83"/>
    </location>
</feature>
<dbReference type="OrthoDB" id="3357985at2759"/>
<dbReference type="EMBL" id="KN831951">
    <property type="protein sequence ID" value="KIO10697.1"/>
    <property type="molecule type" value="Genomic_DNA"/>
</dbReference>
<gene>
    <name evidence="2" type="ORF">M404DRAFT_128992</name>
</gene>
<dbReference type="InterPro" id="IPR011333">
    <property type="entry name" value="SKP1/BTB/POZ_sf"/>
</dbReference>
<dbReference type="Proteomes" id="UP000054217">
    <property type="component" value="Unassembled WGS sequence"/>
</dbReference>
<name>A0A0C3KM57_PISTI</name>
<evidence type="ECO:0000259" key="1">
    <source>
        <dbReference type="PROSITE" id="PS50097"/>
    </source>
</evidence>
<feature type="non-terminal residue" evidence="2">
    <location>
        <position position="190"/>
    </location>
</feature>
<keyword evidence="3" id="KW-1185">Reference proteome</keyword>
<organism evidence="2 3">
    <name type="scientific">Pisolithus tinctorius Marx 270</name>
    <dbReference type="NCBI Taxonomy" id="870435"/>
    <lineage>
        <taxon>Eukaryota</taxon>
        <taxon>Fungi</taxon>
        <taxon>Dikarya</taxon>
        <taxon>Basidiomycota</taxon>
        <taxon>Agaricomycotina</taxon>
        <taxon>Agaricomycetes</taxon>
        <taxon>Agaricomycetidae</taxon>
        <taxon>Boletales</taxon>
        <taxon>Sclerodermatineae</taxon>
        <taxon>Pisolithaceae</taxon>
        <taxon>Pisolithus</taxon>
    </lineage>
</organism>
<accession>A0A0C3KM57</accession>
<evidence type="ECO:0000313" key="3">
    <source>
        <dbReference type="Proteomes" id="UP000054217"/>
    </source>
</evidence>
<dbReference type="Gene3D" id="3.30.710.10">
    <property type="entry name" value="Potassium Channel Kv1.1, Chain A"/>
    <property type="match status" value="1"/>
</dbReference>
<dbReference type="STRING" id="870435.A0A0C3KM57"/>